<evidence type="ECO:0000256" key="1">
    <source>
        <dbReference type="ARBA" id="ARBA00022723"/>
    </source>
</evidence>
<dbReference type="GO" id="GO:0016818">
    <property type="term" value="F:hydrolase activity, acting on acid anhydrides, in phosphorus-containing anhydrides"/>
    <property type="evidence" value="ECO:0007669"/>
    <property type="project" value="InterPro"/>
</dbReference>
<dbReference type="GO" id="GO:0003676">
    <property type="term" value="F:nucleic acid binding"/>
    <property type="evidence" value="ECO:0007669"/>
    <property type="project" value="InterPro"/>
</dbReference>
<gene>
    <name evidence="4" type="ORF">MNBD_ACTINO02-1990</name>
</gene>
<accession>A0A3B0S738</accession>
<keyword evidence="1" id="KW-0479">Metal-binding</keyword>
<evidence type="ECO:0000256" key="2">
    <source>
        <dbReference type="ARBA" id="ARBA00022801"/>
    </source>
</evidence>
<protein>
    <recommendedName>
        <fullName evidence="3">HIRAN domain-containing protein</fullName>
    </recommendedName>
</protein>
<evidence type="ECO:0000259" key="3">
    <source>
        <dbReference type="Pfam" id="PF08797"/>
    </source>
</evidence>
<reference evidence="4" key="1">
    <citation type="submission" date="2018-06" db="EMBL/GenBank/DDBJ databases">
        <authorList>
            <person name="Zhirakovskaya E."/>
        </authorList>
    </citation>
    <scope>NUCLEOTIDE SEQUENCE</scope>
</reference>
<feature type="domain" description="HIRAN" evidence="3">
    <location>
        <begin position="143"/>
        <end position="198"/>
    </location>
</feature>
<sequence>MLSQLTEETGIGTHPDVPTRRLVVAWQDPEERTYHKVGYLEVFEGPKFRFFYDLEAVAELKNFEPFPNFPDEPYIYESSELFPFFNNRVISRKRPEYSTLLRALALGEEASPIEILERSGGARATDTIQVFAVPTADDSGVVDFVFPAHGVRYVEGADERITRLQPGDRLEFQPDPENEYNADALLVASGEPLGWVPNFLLPAVRCLTSGYGTYRLTVEAANGPGVPFHFRLLCRLTVEDAGDWDPDSL</sequence>
<dbReference type="EMBL" id="UOEK01000194">
    <property type="protein sequence ID" value="VAW00778.1"/>
    <property type="molecule type" value="Genomic_DNA"/>
</dbReference>
<dbReference type="InterPro" id="IPR014905">
    <property type="entry name" value="HIRAN"/>
</dbReference>
<name>A0A3B0S738_9ZZZZ</name>
<dbReference type="GO" id="GO:0008270">
    <property type="term" value="F:zinc ion binding"/>
    <property type="evidence" value="ECO:0007669"/>
    <property type="project" value="InterPro"/>
</dbReference>
<keyword evidence="2" id="KW-0378">Hydrolase</keyword>
<dbReference type="AlphaFoldDB" id="A0A3B0S738"/>
<organism evidence="4">
    <name type="scientific">hydrothermal vent metagenome</name>
    <dbReference type="NCBI Taxonomy" id="652676"/>
    <lineage>
        <taxon>unclassified sequences</taxon>
        <taxon>metagenomes</taxon>
        <taxon>ecological metagenomes</taxon>
    </lineage>
</organism>
<dbReference type="Gene3D" id="3.30.70.2330">
    <property type="match status" value="1"/>
</dbReference>
<proteinExistence type="predicted"/>
<evidence type="ECO:0000313" key="4">
    <source>
        <dbReference type="EMBL" id="VAW00778.1"/>
    </source>
</evidence>
<dbReference type="Pfam" id="PF08797">
    <property type="entry name" value="HIRAN"/>
    <property type="match status" value="1"/>
</dbReference>